<comment type="caution">
    <text evidence="2">The sequence shown here is derived from an EMBL/GenBank/DDBJ whole genome shotgun (WGS) entry which is preliminary data.</text>
</comment>
<feature type="compositionally biased region" description="Polar residues" evidence="1">
    <location>
        <begin position="16"/>
        <end position="25"/>
    </location>
</feature>
<keyword evidence="3" id="KW-1185">Reference proteome</keyword>
<evidence type="ECO:0000256" key="1">
    <source>
        <dbReference type="SAM" id="MobiDB-lite"/>
    </source>
</evidence>
<organism evidence="2 3">
    <name type="scientific">Massilia terrae</name>
    <dbReference type="NCBI Taxonomy" id="1811224"/>
    <lineage>
        <taxon>Bacteria</taxon>
        <taxon>Pseudomonadati</taxon>
        <taxon>Pseudomonadota</taxon>
        <taxon>Betaproteobacteria</taxon>
        <taxon>Burkholderiales</taxon>
        <taxon>Oxalobacteraceae</taxon>
        <taxon>Telluria group</taxon>
        <taxon>Massilia</taxon>
    </lineage>
</organism>
<gene>
    <name evidence="2" type="ORF">NX778_14965</name>
</gene>
<sequence>MASANTTQMRDALAWTTESAEQAQEPSSNPFVWLWEAIEGDFNENRSTKQLLVDAGISMIPLVDQVCDVRDLIANCRKLSKEPGEASGWIALALTLIGLFPTLGSLAKGVLKIFFGFVGRAGGHAAHEAINAAMSWVISFLRRKDVQKYLKAHNADNCFKWLAEEIRLIRSKINPRELIAAFDGAITVLKELAAKVEFVPVLGGKAKACVVEIQKIRSLADAKLAQALRPVQDCIDTIVHRLEMQALEEQRGIIDVANIHFRGALPESAAVALMRKRKPSWLTPAKKSTYSGLNPKSARGTIEKKTKRKDASGAPRDPKEIFPELTDQNIQSFHTLAADTIKGPARLYRILSPNSRAMSECWISEEVFKKIQRSSDPKAEWRKHLAVWPDWNADGQFVIYEIKAGESLNVWRGIASSQQRGTLPGYELEGGFEQIIFSLSRTDHRNDTLLYYPVIAGKQARLGKPMTQAEVDATTAHLSPQQKQAFFQSHLSLRAQISHPNIHGPFETGWGYSEFDGAGTSSKIGLPALPGQVTAKAR</sequence>
<protein>
    <submittedName>
        <fullName evidence="2">Uncharacterized protein</fullName>
    </submittedName>
</protein>
<dbReference type="EMBL" id="JANUGU010000004">
    <property type="protein sequence ID" value="MCS0659369.1"/>
    <property type="molecule type" value="Genomic_DNA"/>
</dbReference>
<evidence type="ECO:0000313" key="3">
    <source>
        <dbReference type="Proteomes" id="UP001204621"/>
    </source>
</evidence>
<name>A0ABT2CZG5_9BURK</name>
<proteinExistence type="predicted"/>
<feature type="region of interest" description="Disordered" evidence="1">
    <location>
        <begin position="284"/>
        <end position="321"/>
    </location>
</feature>
<reference evidence="2 3" key="1">
    <citation type="submission" date="2022-08" db="EMBL/GenBank/DDBJ databases">
        <title>Reclassification of Massilia species as members of the genera Telluria, Duganella, Pseudoduganella, Mokoshia gen. nov. and Zemynaea gen. nov. using orthogonal and non-orthogonal genome-based approaches.</title>
        <authorList>
            <person name="Bowman J.P."/>
        </authorList>
    </citation>
    <scope>NUCLEOTIDE SEQUENCE [LARGE SCALE GENOMIC DNA]</scope>
    <source>
        <strain evidence="2 3">JCM 31606</strain>
    </source>
</reference>
<evidence type="ECO:0000313" key="2">
    <source>
        <dbReference type="EMBL" id="MCS0659369.1"/>
    </source>
</evidence>
<dbReference type="Proteomes" id="UP001204621">
    <property type="component" value="Unassembled WGS sequence"/>
</dbReference>
<dbReference type="InterPro" id="IPR049802">
    <property type="entry name" value="RhsC-like_FIX"/>
</dbReference>
<accession>A0ABT2CZG5</accession>
<feature type="region of interest" description="Disordered" evidence="1">
    <location>
        <begin position="1"/>
        <end position="25"/>
    </location>
</feature>
<dbReference type="RefSeq" id="WP_258812547.1">
    <property type="nucleotide sequence ID" value="NZ_JANUGU010000004.1"/>
</dbReference>
<dbReference type="CDD" id="cd20746">
    <property type="entry name" value="FIX_Ntox15_NUC_DUF4112_RhsA-like"/>
    <property type="match status" value="1"/>
</dbReference>